<protein>
    <submittedName>
        <fullName evidence="3">Uncharacterized protein</fullName>
    </submittedName>
</protein>
<evidence type="ECO:0000256" key="2">
    <source>
        <dbReference type="SAM" id="Phobius"/>
    </source>
</evidence>
<comment type="caution">
    <text evidence="3">The sequence shown here is derived from an EMBL/GenBank/DDBJ whole genome shotgun (WGS) entry which is preliminary data.</text>
</comment>
<dbReference type="EMBL" id="JAGSPC010000001">
    <property type="protein sequence ID" value="MBV7259645.1"/>
    <property type="molecule type" value="Genomic_DNA"/>
</dbReference>
<accession>A0A9X1JL07</accession>
<feature type="transmembrane region" description="Helical" evidence="2">
    <location>
        <begin position="34"/>
        <end position="52"/>
    </location>
</feature>
<name>A0A9X1JL07_9SPHN</name>
<proteinExistence type="predicted"/>
<dbReference type="RefSeq" id="WP_218404848.1">
    <property type="nucleotide sequence ID" value="NZ_JAGSPC010000001.1"/>
</dbReference>
<keyword evidence="4" id="KW-1185">Reference proteome</keyword>
<reference evidence="3" key="1">
    <citation type="submission" date="2021-04" db="EMBL/GenBank/DDBJ databases">
        <authorList>
            <person name="Pira H."/>
            <person name="Risdian C."/>
            <person name="Wink J."/>
        </authorList>
    </citation>
    <scope>NUCLEOTIDE SEQUENCE</scope>
    <source>
        <strain evidence="3">WH158</strain>
    </source>
</reference>
<feature type="region of interest" description="Disordered" evidence="1">
    <location>
        <begin position="66"/>
        <end position="95"/>
    </location>
</feature>
<evidence type="ECO:0000256" key="1">
    <source>
        <dbReference type="SAM" id="MobiDB-lite"/>
    </source>
</evidence>
<keyword evidence="2" id="KW-1133">Transmembrane helix</keyword>
<dbReference type="Proteomes" id="UP001138681">
    <property type="component" value="Unassembled WGS sequence"/>
</dbReference>
<feature type="region of interest" description="Disordered" evidence="1">
    <location>
        <begin position="109"/>
        <end position="138"/>
    </location>
</feature>
<keyword evidence="2" id="KW-0472">Membrane</keyword>
<evidence type="ECO:0000313" key="4">
    <source>
        <dbReference type="Proteomes" id="UP001138681"/>
    </source>
</evidence>
<sequence>MHYFIWIIGGFALLALSNMVAGVGDLGAGPADRLPFYFAALAVLAGAGFCFFKGYRAASAEFPWNKNKSQASPHKGDPVPAKRMPKPKDGEEDPSFDVDAAFERYMKNRPEGANEPVAAEPAPITSPAPRSGFGRKGI</sequence>
<keyword evidence="2" id="KW-0812">Transmembrane</keyword>
<organism evidence="3 4">
    <name type="scientific">Erythrobacter crassostreae</name>
    <dbReference type="NCBI Taxonomy" id="2828328"/>
    <lineage>
        <taxon>Bacteria</taxon>
        <taxon>Pseudomonadati</taxon>
        <taxon>Pseudomonadota</taxon>
        <taxon>Alphaproteobacteria</taxon>
        <taxon>Sphingomonadales</taxon>
        <taxon>Erythrobacteraceae</taxon>
        <taxon>Erythrobacter/Porphyrobacter group</taxon>
        <taxon>Erythrobacter</taxon>
    </lineage>
</organism>
<evidence type="ECO:0000313" key="3">
    <source>
        <dbReference type="EMBL" id="MBV7259645.1"/>
    </source>
</evidence>
<dbReference type="AlphaFoldDB" id="A0A9X1JL07"/>
<gene>
    <name evidence="3" type="ORF">KCG46_08680</name>
</gene>